<comment type="similarity">
    <text evidence="1">Belongs to the short-chain dehydrogenases/reductases (SDR) family.</text>
</comment>
<reference evidence="5 6" key="1">
    <citation type="journal article" date="2008" name="PLoS Genet.">
        <title>Genomic islands in the pathogenic filamentous fungus Aspergillus fumigatus.</title>
        <authorList>
            <person name="Fedorova N.D."/>
            <person name="Khaldi N."/>
            <person name="Joardar V.S."/>
            <person name="Maiti R."/>
            <person name="Amedeo P."/>
            <person name="Anderson M.J."/>
            <person name="Crabtree J."/>
            <person name="Silva J.C."/>
            <person name="Badger J.H."/>
            <person name="Albarraq A."/>
            <person name="Angiuoli S."/>
            <person name="Bussey H."/>
            <person name="Bowyer P."/>
            <person name="Cotty P.J."/>
            <person name="Dyer P.S."/>
            <person name="Egan A."/>
            <person name="Galens K."/>
            <person name="Fraser-Liggett C.M."/>
            <person name="Haas B.J."/>
            <person name="Inman J.M."/>
            <person name="Kent R."/>
            <person name="Lemieux S."/>
            <person name="Malavazi I."/>
            <person name="Orvis J."/>
            <person name="Roemer T."/>
            <person name="Ronning C.M."/>
            <person name="Sundaram J.P."/>
            <person name="Sutton G."/>
            <person name="Turner G."/>
            <person name="Venter J.C."/>
            <person name="White O.R."/>
            <person name="Whitty B.R."/>
            <person name="Youngman P."/>
            <person name="Wolfe K.H."/>
            <person name="Goldman G.H."/>
            <person name="Wortman J.R."/>
            <person name="Jiang B."/>
            <person name="Denning D.W."/>
            <person name="Nierman W.C."/>
        </authorList>
    </citation>
    <scope>NUCLEOTIDE SEQUENCE [LARGE SCALE GENOMIC DNA]</scope>
    <source>
        <strain evidence="6">ATCC 1007 / CBS 513.65 / DSM 816 / NCTC 3887 / NRRL 1</strain>
    </source>
</reference>
<dbReference type="PROSITE" id="PS00061">
    <property type="entry name" value="ADH_SHORT"/>
    <property type="match status" value="1"/>
</dbReference>
<evidence type="ECO:0000256" key="2">
    <source>
        <dbReference type="ARBA" id="ARBA00022857"/>
    </source>
</evidence>
<evidence type="ECO:0000313" key="5">
    <source>
        <dbReference type="EMBL" id="EAW10049.1"/>
    </source>
</evidence>
<dbReference type="PANTHER" id="PTHR48107:SF26">
    <property type="entry name" value="OXIDOREDUCTASE, SHORT-CHAIN DEHYDROGENASE_REDUCTASE FAMILY (AFU_ORTHOLOGUE AFUA_4G05870)"/>
    <property type="match status" value="1"/>
</dbReference>
<dbReference type="PRINTS" id="PR00081">
    <property type="entry name" value="GDHRDH"/>
</dbReference>
<dbReference type="VEuPathDB" id="FungiDB:ACLA_045140"/>
<dbReference type="FunFam" id="3.40.50.720:FF:000084">
    <property type="entry name" value="Short-chain dehydrogenase reductase"/>
    <property type="match status" value="1"/>
</dbReference>
<dbReference type="GO" id="GO:0044550">
    <property type="term" value="P:secondary metabolite biosynthetic process"/>
    <property type="evidence" value="ECO:0007669"/>
    <property type="project" value="UniProtKB-ARBA"/>
</dbReference>
<proteinExistence type="inferred from homology"/>
<dbReference type="GO" id="GO:0016614">
    <property type="term" value="F:oxidoreductase activity, acting on CH-OH group of donors"/>
    <property type="evidence" value="ECO:0007669"/>
    <property type="project" value="UniProtKB-ARBA"/>
</dbReference>
<accession>A1CGP4</accession>
<dbReference type="RefSeq" id="XP_001271475.1">
    <property type="nucleotide sequence ID" value="XM_001271474.1"/>
</dbReference>
<dbReference type="GeneID" id="4703883"/>
<sequence>MQETCCPGDYQYCACNSNHNMQEYTEKPASGAKSQFQPGHCIPIQHHRKPGLQSELEDPKPVSTRIPTDDNGYQTYKAAGKLAGKRAIITGGDSGIGRAVAILFAMEGASSLIVYLPDEESDAQETKRRVQEIGKECHCLAIDLRKKENCRKVVDVALQYMGGVDVLVNNAAFQHMVQDISELDEAQWERTFDTNIHPFFYLAKYTLPHMRSGSTIINCSSVNHYIGRSDLLDYTSTKGAIVAFTRALSNQQIGKGIRVNCVCPGPIWTPLIPSTMTTSAMEQFSSVPMGRPGQPSEVATCFVFLASHDSSYISGQCLHPNGGVIING</sequence>
<dbReference type="AlphaFoldDB" id="A1CGP4"/>
<dbReference type="eggNOG" id="KOG0725">
    <property type="taxonomic scope" value="Eukaryota"/>
</dbReference>
<dbReference type="SUPFAM" id="SSF51735">
    <property type="entry name" value="NAD(P)-binding Rossmann-fold domains"/>
    <property type="match status" value="1"/>
</dbReference>
<dbReference type="Proteomes" id="UP000006701">
    <property type="component" value="Unassembled WGS sequence"/>
</dbReference>
<evidence type="ECO:0000256" key="4">
    <source>
        <dbReference type="SAM" id="MobiDB-lite"/>
    </source>
</evidence>
<dbReference type="InterPro" id="IPR020904">
    <property type="entry name" value="Sc_DH/Rdtase_CS"/>
</dbReference>
<evidence type="ECO:0000256" key="1">
    <source>
        <dbReference type="ARBA" id="ARBA00006484"/>
    </source>
</evidence>
<keyword evidence="2" id="KW-0521">NADP</keyword>
<dbReference type="OMA" id="AAYQMSQ"/>
<gene>
    <name evidence="5" type="ORF">ACLA_045140</name>
</gene>
<dbReference type="Pfam" id="PF13561">
    <property type="entry name" value="adh_short_C2"/>
    <property type="match status" value="1"/>
</dbReference>
<dbReference type="PANTHER" id="PTHR48107">
    <property type="entry name" value="NADPH-DEPENDENT ALDEHYDE REDUCTASE-LIKE PROTEIN, CHLOROPLASTIC-RELATED"/>
    <property type="match status" value="1"/>
</dbReference>
<dbReference type="HOGENOM" id="CLU_010194_4_3_1"/>
<feature type="region of interest" description="Disordered" evidence="4">
    <location>
        <begin position="48"/>
        <end position="70"/>
    </location>
</feature>
<name>A1CGP4_ASPCL</name>
<dbReference type="EMBL" id="DS027054">
    <property type="protein sequence ID" value="EAW10049.1"/>
    <property type="molecule type" value="Genomic_DNA"/>
</dbReference>
<protein>
    <submittedName>
        <fullName evidence="5">Oxidoreductase, short-chain dehydrogenase/reductase family</fullName>
    </submittedName>
</protein>
<dbReference type="OrthoDB" id="1393670at2759"/>
<keyword evidence="6" id="KW-1185">Reference proteome</keyword>
<dbReference type="InterPro" id="IPR002347">
    <property type="entry name" value="SDR_fam"/>
</dbReference>
<keyword evidence="3" id="KW-0560">Oxidoreductase</keyword>
<dbReference type="PRINTS" id="PR00080">
    <property type="entry name" value="SDRFAMILY"/>
</dbReference>
<dbReference type="Gene3D" id="3.40.50.720">
    <property type="entry name" value="NAD(P)-binding Rossmann-like Domain"/>
    <property type="match status" value="1"/>
</dbReference>
<evidence type="ECO:0000256" key="3">
    <source>
        <dbReference type="ARBA" id="ARBA00023002"/>
    </source>
</evidence>
<evidence type="ECO:0000313" key="6">
    <source>
        <dbReference type="Proteomes" id="UP000006701"/>
    </source>
</evidence>
<dbReference type="InterPro" id="IPR036291">
    <property type="entry name" value="NAD(P)-bd_dom_sf"/>
</dbReference>
<organism evidence="5 6">
    <name type="scientific">Aspergillus clavatus (strain ATCC 1007 / CBS 513.65 / DSM 816 / NCTC 3887 / NRRL 1 / QM 1276 / 107)</name>
    <dbReference type="NCBI Taxonomy" id="344612"/>
    <lineage>
        <taxon>Eukaryota</taxon>
        <taxon>Fungi</taxon>
        <taxon>Dikarya</taxon>
        <taxon>Ascomycota</taxon>
        <taxon>Pezizomycotina</taxon>
        <taxon>Eurotiomycetes</taxon>
        <taxon>Eurotiomycetidae</taxon>
        <taxon>Eurotiales</taxon>
        <taxon>Aspergillaceae</taxon>
        <taxon>Aspergillus</taxon>
        <taxon>Aspergillus subgen. Fumigati</taxon>
    </lineage>
</organism>
<dbReference type="KEGG" id="act:ACLA_045140"/>